<organism evidence="1 2">
    <name type="scientific">Trichoderma parareesei</name>
    <name type="common">Filamentous fungus</name>
    <dbReference type="NCBI Taxonomy" id="858221"/>
    <lineage>
        <taxon>Eukaryota</taxon>
        <taxon>Fungi</taxon>
        <taxon>Dikarya</taxon>
        <taxon>Ascomycota</taxon>
        <taxon>Pezizomycotina</taxon>
        <taxon>Sordariomycetes</taxon>
        <taxon>Hypocreomycetidae</taxon>
        <taxon>Hypocreales</taxon>
        <taxon>Hypocreaceae</taxon>
        <taxon>Trichoderma</taxon>
    </lineage>
</organism>
<reference evidence="1 2" key="1">
    <citation type="journal article" date="2015" name="Genome Announc.">
        <title>Genome sequence and annotation of Trichoderma parareesei, the ancestor of the cellulase producer Trichoderma reesei.</title>
        <authorList>
            <person name="Yang D."/>
            <person name="Pomraning K."/>
            <person name="Kopchinskiy A."/>
            <person name="Karimi Aghcheh R."/>
            <person name="Atanasova L."/>
            <person name="Chenthamara K."/>
            <person name="Baker S.E."/>
            <person name="Zhang R."/>
            <person name="Shen Q."/>
            <person name="Freitag M."/>
            <person name="Kubicek C.P."/>
            <person name="Druzhinina I.S."/>
        </authorList>
    </citation>
    <scope>NUCLEOTIDE SEQUENCE [LARGE SCALE GENOMIC DNA]</scope>
    <source>
        <strain evidence="1 2">CBS 125925</strain>
    </source>
</reference>
<proteinExistence type="predicted"/>
<protein>
    <submittedName>
        <fullName evidence="1">Uncharacterized protein</fullName>
    </submittedName>
</protein>
<dbReference type="EMBL" id="LFMI01000328">
    <property type="protein sequence ID" value="OTA02505.1"/>
    <property type="molecule type" value="Genomic_DNA"/>
</dbReference>
<accession>A0A2H2ZP54</accession>
<gene>
    <name evidence="1" type="ORF">A9Z42_0028770</name>
</gene>
<keyword evidence="2" id="KW-1185">Reference proteome</keyword>
<evidence type="ECO:0000313" key="2">
    <source>
        <dbReference type="Proteomes" id="UP000219286"/>
    </source>
</evidence>
<evidence type="ECO:0000313" key="1">
    <source>
        <dbReference type="EMBL" id="OTA02505.1"/>
    </source>
</evidence>
<dbReference type="OrthoDB" id="4874998at2759"/>
<dbReference type="Proteomes" id="UP000219286">
    <property type="component" value="Unassembled WGS sequence"/>
</dbReference>
<dbReference type="AlphaFoldDB" id="A0A2H2ZP54"/>
<sequence>MVLKYRDMFETYVEATPWDVQNLFYFVGYAFWNYFNLPFYLADSEILARQVDGPTRENGEKWTLEVAFPDGYPTHTKFQMYDFDAGYRLMRMQYFVDVLKRPAPAWHNCFNHAIAGKLPYPTLRLVTSSLPGMAFFSPFLLKDITVSVNHQLTAAP</sequence>
<name>A0A2H2ZP54_TRIPA</name>
<comment type="caution">
    <text evidence="1">The sequence shown here is derived from an EMBL/GenBank/DDBJ whole genome shotgun (WGS) entry which is preliminary data.</text>
</comment>